<proteinExistence type="predicted"/>
<evidence type="ECO:0000313" key="5">
    <source>
        <dbReference type="Proteomes" id="UP000667349"/>
    </source>
</evidence>
<dbReference type="PANTHER" id="PTHR22872:SF10">
    <property type="entry name" value="ULTRAVIOLET-B RECEPTOR UVR8"/>
    <property type="match status" value="1"/>
</dbReference>
<evidence type="ECO:0000259" key="3">
    <source>
        <dbReference type="PROSITE" id="PS50097"/>
    </source>
</evidence>
<dbReference type="EMBL" id="JAANHZ010000809">
    <property type="protein sequence ID" value="KAG5306665.1"/>
    <property type="molecule type" value="Genomic_DNA"/>
</dbReference>
<name>A0A836JH42_9HYME</name>
<dbReference type="AlphaFoldDB" id="A0A836JH42"/>
<dbReference type="Gene3D" id="3.30.710.10">
    <property type="entry name" value="Potassium Channel Kv1.1, Chain A"/>
    <property type="match status" value="1"/>
</dbReference>
<dbReference type="PANTHER" id="PTHR22872">
    <property type="entry name" value="BTK-BINDING PROTEIN-RELATED"/>
    <property type="match status" value="1"/>
</dbReference>
<dbReference type="Pfam" id="PF25390">
    <property type="entry name" value="WD40_RLD"/>
    <property type="match status" value="1"/>
</dbReference>
<comment type="caution">
    <text evidence="4">The sequence shown here is derived from an EMBL/GenBank/DDBJ whole genome shotgun (WGS) entry which is preliminary data.</text>
</comment>
<feature type="domain" description="BTB" evidence="3">
    <location>
        <begin position="389"/>
        <end position="456"/>
    </location>
</feature>
<dbReference type="Gene3D" id="2.130.10.30">
    <property type="entry name" value="Regulator of chromosome condensation 1/beta-lactamase-inhibitor protein II"/>
    <property type="match status" value="1"/>
</dbReference>
<sequence length="550" mass="61632">MICSSLCSWPIFNSLESKFVTQIHMVFVYGTLGNEALIVMKNKMVYGLGKNVNGCLGIGDKDATLEPQKVEVLCGKDIKTFAYGNGPHVLALTKEGEVYSWGFNNRGQLAQRVNKKSSLQVISIPTLVQLRTPEGSLGMKRIMNIACGSNHSVAITEDGEVYICGDNRYNQLGNVYFNSPDNEYLFRPQLVNDNSDRKKIVHVSCGGAFTMAITTSHEVYGWGNNSFGQLGIRENCETKYTPQRVDLKEGLAVVKVVCGIEHTLALTNEKKIYAWGRNDDGQLGIGSKEFIFRRPIMIKHETEIKWIDIAALNCSNISVAVSEEGRVYVWGNCHGEKIMTPTVTPFSNMHDAVARYGPSVMHEPLILYANGGPGILECLKTAFNDSSTSDLKIEVEGQDIHVHKAVLRIRSLHFKTMFQHNWKENNQSIIKPGQFSYVVYKAFLKYLYTGVIDLPIEKTSELLDLAEEYCESNLKQHCIHMIKQGITVSNVAHFYAIAVKCNLLELEKFCVNFAINHTSAVTQTDDDFAELIQKMMKTFIMKAGKVDFKK</sequence>
<dbReference type="PRINTS" id="PR00633">
    <property type="entry name" value="RCCNDNSATION"/>
</dbReference>
<dbReference type="InterPro" id="IPR000408">
    <property type="entry name" value="Reg_chr_condens"/>
</dbReference>
<feature type="repeat" description="RCC1" evidence="2">
    <location>
        <begin position="270"/>
        <end position="322"/>
    </location>
</feature>
<keyword evidence="5" id="KW-1185">Reference proteome</keyword>
<feature type="repeat" description="RCC1" evidence="2">
    <location>
        <begin position="96"/>
        <end position="158"/>
    </location>
</feature>
<organism evidence="4 5">
    <name type="scientific">Acromyrmex insinuator</name>
    <dbReference type="NCBI Taxonomy" id="230686"/>
    <lineage>
        <taxon>Eukaryota</taxon>
        <taxon>Metazoa</taxon>
        <taxon>Ecdysozoa</taxon>
        <taxon>Arthropoda</taxon>
        <taxon>Hexapoda</taxon>
        <taxon>Insecta</taxon>
        <taxon>Pterygota</taxon>
        <taxon>Neoptera</taxon>
        <taxon>Endopterygota</taxon>
        <taxon>Hymenoptera</taxon>
        <taxon>Apocrita</taxon>
        <taxon>Aculeata</taxon>
        <taxon>Formicoidea</taxon>
        <taxon>Formicidae</taxon>
        <taxon>Myrmicinae</taxon>
        <taxon>Acromyrmex</taxon>
    </lineage>
</organism>
<gene>
    <name evidence="4" type="primary">Rcbtb1_17</name>
    <name evidence="4" type="ORF">G6Z75_0010785</name>
</gene>
<dbReference type="Proteomes" id="UP000667349">
    <property type="component" value="Unassembled WGS sequence"/>
</dbReference>
<dbReference type="Pfam" id="PF13540">
    <property type="entry name" value="RCC1_2"/>
    <property type="match status" value="1"/>
</dbReference>
<feature type="non-terminal residue" evidence="4">
    <location>
        <position position="1"/>
    </location>
</feature>
<dbReference type="Pfam" id="PF00415">
    <property type="entry name" value="RCC1"/>
    <property type="match status" value="1"/>
</dbReference>
<reference evidence="4" key="1">
    <citation type="submission" date="2020-02" db="EMBL/GenBank/DDBJ databases">
        <title>Relaxed selection underlies rapid genomic changes in the transitions from sociality to social parasitism in ants.</title>
        <authorList>
            <person name="Bi X."/>
        </authorList>
    </citation>
    <scope>NUCLEOTIDE SEQUENCE</scope>
    <source>
        <strain evidence="4">BGI-DK2013a</strain>
        <tissue evidence="4">Whole body</tissue>
    </source>
</reference>
<evidence type="ECO:0000256" key="1">
    <source>
        <dbReference type="ARBA" id="ARBA00022737"/>
    </source>
</evidence>
<dbReference type="Pfam" id="PF00651">
    <property type="entry name" value="BTB"/>
    <property type="match status" value="1"/>
</dbReference>
<dbReference type="PROSITE" id="PS50012">
    <property type="entry name" value="RCC1_3"/>
    <property type="match status" value="4"/>
</dbReference>
<dbReference type="PROSITE" id="PS00626">
    <property type="entry name" value="RCC1_2"/>
    <property type="match status" value="1"/>
</dbReference>
<dbReference type="SUPFAM" id="SSF50985">
    <property type="entry name" value="RCC1/BLIP-II"/>
    <property type="match status" value="1"/>
</dbReference>
<feature type="repeat" description="RCC1" evidence="2">
    <location>
        <begin position="159"/>
        <end position="216"/>
    </location>
</feature>
<dbReference type="InterPro" id="IPR011333">
    <property type="entry name" value="SKP1/BTB/POZ_sf"/>
</dbReference>
<evidence type="ECO:0000313" key="4">
    <source>
        <dbReference type="EMBL" id="KAG5306665.1"/>
    </source>
</evidence>
<dbReference type="InterPro" id="IPR058923">
    <property type="entry name" value="RCC1-like_dom"/>
</dbReference>
<dbReference type="PROSITE" id="PS50097">
    <property type="entry name" value="BTB"/>
    <property type="match status" value="1"/>
</dbReference>
<evidence type="ECO:0000256" key="2">
    <source>
        <dbReference type="PROSITE-ProRule" id="PRU00235"/>
    </source>
</evidence>
<dbReference type="SUPFAM" id="SSF54695">
    <property type="entry name" value="POZ domain"/>
    <property type="match status" value="1"/>
</dbReference>
<dbReference type="InterPro" id="IPR009091">
    <property type="entry name" value="RCC1/BLIP-II"/>
</dbReference>
<feature type="non-terminal residue" evidence="4">
    <location>
        <position position="550"/>
    </location>
</feature>
<dbReference type="CDD" id="cd18298">
    <property type="entry name" value="BTB_POZ_RCBTB1_2"/>
    <property type="match status" value="1"/>
</dbReference>
<feature type="repeat" description="RCC1" evidence="2">
    <location>
        <begin position="217"/>
        <end position="269"/>
    </location>
</feature>
<dbReference type="InterPro" id="IPR000210">
    <property type="entry name" value="BTB/POZ_dom"/>
</dbReference>
<accession>A0A836JH42</accession>
<keyword evidence="1" id="KW-0677">Repeat</keyword>
<dbReference type="InterPro" id="IPR051625">
    <property type="entry name" value="Signaling_Regulatory_Domain"/>
</dbReference>
<dbReference type="SMART" id="SM00225">
    <property type="entry name" value="BTB"/>
    <property type="match status" value="1"/>
</dbReference>
<protein>
    <submittedName>
        <fullName evidence="4">RCBT1 protein</fullName>
    </submittedName>
</protein>